<gene>
    <name evidence="6" type="ordered locus">Tbis_1217</name>
</gene>
<dbReference type="Gene3D" id="3.40.50.2300">
    <property type="match status" value="2"/>
</dbReference>
<reference evidence="6 7" key="1">
    <citation type="submission" date="2010-01" db="EMBL/GenBank/DDBJ databases">
        <title>The complete genome of Thermobispora bispora DSM 43833.</title>
        <authorList>
            <consortium name="US DOE Joint Genome Institute (JGI-PGF)"/>
            <person name="Lucas S."/>
            <person name="Copeland A."/>
            <person name="Lapidus A."/>
            <person name="Glavina del Rio T."/>
            <person name="Dalin E."/>
            <person name="Tice H."/>
            <person name="Bruce D."/>
            <person name="Goodwin L."/>
            <person name="Pitluck S."/>
            <person name="Kyrpides N."/>
            <person name="Mavromatis K."/>
            <person name="Ivanova N."/>
            <person name="Mikhailova N."/>
            <person name="Chertkov O."/>
            <person name="Brettin T."/>
            <person name="Detter J.C."/>
            <person name="Han C."/>
            <person name="Larimer F."/>
            <person name="Land M."/>
            <person name="Hauser L."/>
            <person name="Markowitz V."/>
            <person name="Cheng J.-F."/>
            <person name="Hugenholtz P."/>
            <person name="Woyke T."/>
            <person name="Wu D."/>
            <person name="Jando M."/>
            <person name="Schneider S."/>
            <person name="Klenk H.-P."/>
            <person name="Eisen J.A."/>
        </authorList>
    </citation>
    <scope>NUCLEOTIDE SEQUENCE [LARGE SCALE GENOMIC DNA]</scope>
    <source>
        <strain evidence="7">ATCC 19993 / DSM 43833 / CBS 139.67 / JCM 10125 / KCTC 9307 / NBRC 14880 / R51</strain>
    </source>
</reference>
<evidence type="ECO:0000313" key="7">
    <source>
        <dbReference type="Proteomes" id="UP000006640"/>
    </source>
</evidence>
<dbReference type="InterPro" id="IPR028082">
    <property type="entry name" value="Peripla_BP_I"/>
</dbReference>
<dbReference type="EMBL" id="CP001874">
    <property type="protein sequence ID" value="ADG87938.1"/>
    <property type="molecule type" value="Genomic_DNA"/>
</dbReference>
<dbReference type="InterPro" id="IPR050555">
    <property type="entry name" value="Bact_Solute-Bind_Prot2"/>
</dbReference>
<dbReference type="GO" id="GO:0030246">
    <property type="term" value="F:carbohydrate binding"/>
    <property type="evidence" value="ECO:0007669"/>
    <property type="project" value="TreeGrafter"/>
</dbReference>
<dbReference type="Proteomes" id="UP000006640">
    <property type="component" value="Chromosome"/>
</dbReference>
<dbReference type="HOGENOM" id="CLU_037628_13_3_11"/>
<evidence type="ECO:0000256" key="4">
    <source>
        <dbReference type="SAM" id="SignalP"/>
    </source>
</evidence>
<organism evidence="6 7">
    <name type="scientific">Thermobispora bispora (strain ATCC 19993 / DSM 43833 / CBS 139.67 / JCM 10125 / KCTC 9307 / NBRC 14880 / R51)</name>
    <dbReference type="NCBI Taxonomy" id="469371"/>
    <lineage>
        <taxon>Bacteria</taxon>
        <taxon>Bacillati</taxon>
        <taxon>Actinomycetota</taxon>
        <taxon>Actinomycetes</taxon>
        <taxon>Streptosporangiales</taxon>
        <taxon>Streptosporangiaceae</taxon>
        <taxon>Thermobispora</taxon>
    </lineage>
</organism>
<feature type="domain" description="Periplasmic binding protein" evidence="5">
    <location>
        <begin position="40"/>
        <end position="299"/>
    </location>
</feature>
<name>D6Y8P1_THEBD</name>
<comment type="subcellular location">
    <subcellularLocation>
        <location evidence="1">Cell envelope</location>
    </subcellularLocation>
</comment>
<feature type="signal peptide" evidence="4">
    <location>
        <begin position="1"/>
        <end position="26"/>
    </location>
</feature>
<evidence type="ECO:0000313" key="6">
    <source>
        <dbReference type="EMBL" id="ADG87938.1"/>
    </source>
</evidence>
<dbReference type="SUPFAM" id="SSF53822">
    <property type="entry name" value="Periplasmic binding protein-like I"/>
    <property type="match status" value="1"/>
</dbReference>
<evidence type="ECO:0000256" key="2">
    <source>
        <dbReference type="ARBA" id="ARBA00022729"/>
    </source>
</evidence>
<keyword evidence="7" id="KW-1185">Reference proteome</keyword>
<dbReference type="InterPro" id="IPR025997">
    <property type="entry name" value="SBP_2_dom"/>
</dbReference>
<dbReference type="PROSITE" id="PS51257">
    <property type="entry name" value="PROKAR_LIPOPROTEIN"/>
    <property type="match status" value="1"/>
</dbReference>
<evidence type="ECO:0000259" key="5">
    <source>
        <dbReference type="Pfam" id="PF13407"/>
    </source>
</evidence>
<dbReference type="Pfam" id="PF13407">
    <property type="entry name" value="Peripla_BP_4"/>
    <property type="match status" value="1"/>
</dbReference>
<evidence type="ECO:0000256" key="3">
    <source>
        <dbReference type="SAM" id="MobiDB-lite"/>
    </source>
</evidence>
<dbReference type="STRING" id="469371.Tbis_1217"/>
<proteinExistence type="predicted"/>
<dbReference type="GO" id="GO:0030288">
    <property type="term" value="C:outer membrane-bounded periplasmic space"/>
    <property type="evidence" value="ECO:0007669"/>
    <property type="project" value="TreeGrafter"/>
</dbReference>
<dbReference type="KEGG" id="tbi:Tbis_1217"/>
<dbReference type="PANTHER" id="PTHR30036:SF1">
    <property type="entry name" value="D-XYLOSE-BINDING PERIPLASMIC PROTEIN"/>
    <property type="match status" value="1"/>
</dbReference>
<dbReference type="eggNOG" id="COG4213">
    <property type="taxonomic scope" value="Bacteria"/>
</dbReference>
<keyword evidence="2 4" id="KW-0732">Signal</keyword>
<dbReference type="AlphaFoldDB" id="D6Y8P1"/>
<sequence length="409" mass="41220">MGGRLTAGGVSLVLLAALLGCGATGAAPGAVGTIEDGFRIGVLLPDRRAERYEAHDRPAIARAIASLCPRCEVVYGNAGGDHAAQARQMAEMLAGGVRVFILGAVDPRAIAPTVAQAKLAGAKVVAYERLANGPIDAYAAGDRVQAGRELGRALLEAIRAGGDPRRGEVVLVTGPADDPGAAEVSRGVHEVLDGRIAIGREIAVWNPDRVAELVRTAIAGVGAERVIGVCAGYGGAADAVAAAMRAAGVRPGTPFTAEGADPAAIRRILEGGQTAAVHRPIAAEAEHAARLAVALGTGRTAHGTAYVANGTTASIPAVLVRPVVVTRADLADPAAGDAPPAGEEPAVPPLRPRRPAEPRPARRPPSPRAGRAGRPVAPRVSPSTPRAAARRASPPEPARPGTRAPTGAG</sequence>
<feature type="compositionally biased region" description="Low complexity" evidence="3">
    <location>
        <begin position="368"/>
        <end position="392"/>
    </location>
</feature>
<dbReference type="OrthoDB" id="9773673at2"/>
<accession>D6Y8P1</accession>
<evidence type="ECO:0000256" key="1">
    <source>
        <dbReference type="ARBA" id="ARBA00004196"/>
    </source>
</evidence>
<protein>
    <submittedName>
        <fullName evidence="6">ABC-type xylose transport system periplasmic component-like protein</fullName>
    </submittedName>
</protein>
<dbReference type="RefSeq" id="WP_013131471.1">
    <property type="nucleotide sequence ID" value="NC_014165.1"/>
</dbReference>
<feature type="compositionally biased region" description="Low complexity" evidence="3">
    <location>
        <begin position="332"/>
        <end position="345"/>
    </location>
</feature>
<dbReference type="PANTHER" id="PTHR30036">
    <property type="entry name" value="D-XYLOSE-BINDING PERIPLASMIC PROTEIN"/>
    <property type="match status" value="1"/>
</dbReference>
<feature type="chain" id="PRO_5003091237" evidence="4">
    <location>
        <begin position="27"/>
        <end position="409"/>
    </location>
</feature>
<feature type="region of interest" description="Disordered" evidence="3">
    <location>
        <begin position="332"/>
        <end position="409"/>
    </location>
</feature>